<keyword evidence="6" id="KW-0539">Nucleus</keyword>
<accession>A0A835BPK6</accession>
<sequence length="1606" mass="176771">MEHLFMQAFERREWLAAQMQQQVDSYSQTLANSLLAAGHAPPEWLLPSTALPQGAPRLLPHSPLSSAPAPVPSDSGELNGKPIFLTGRHITTPAANRSIFMPLAVPSTLSSNSEVPNGCTYPDSNCTALGNDIHEEEHQDQTSLSHGISEACTADKMFSRIQRSRSRQRHIEDRLNGKDQAAKSGSHDGMEDGKHMSDVGTLGPNRATAPSSSIPCDAAANIAETTSSGPGQDMDFCATQVRSIDHGVQLEGFPSHIESKIICSNSNIVVSNNSSVRDSLTVPLPDLSKASIADSVCDHIPETHMLVEPKKLQFDGIGSTCMNHTSAQTDQQQESGVKSDHLDLASIIPSTEGPSSTSSQGPHSMGRLSLDHVRLGHLNPDSAPVDQHHKYAIECSQPDLTGMHSPNKKQSLTCLAEASDAMGEPLLQKDTEHIPENYSLERAHPRVSRPLEMDTSNSDDSKFSQRPCSGFNPLLESDTLRAIEDTEKLQASNSHVSPPYCGPLQLPTQLADSRFGTHALSGTSPNSLLGEDGHLSKLPKNVRNSQYSQGRSALSLELLPAQICNSNDVCPSSLLCCRTQSTDKHSNGCAAVNNLASAGKELSQEPYLSSRSSLEFNGSIPDAETPSGHPALDMENLMLKANPVPDLVNCYSGKLCDDALVSKVCGGSADDRKNESVVLKVMPSDSYQRTTEMHGTEMNSVVSSEKCNESLHQGKEQVTPHAEDDAQINADSCRSEDIERRKSEFTLDSHEKSSRHQEDRGSAQMRSGAGGVQINGGTSSKRKRIKCKDIVLTSSYDTKPLSPNHHDVTSTHVVTGENFSGRSQPSGRYFLRSSGSGEFMSLKSETTNHKMSVASDAEQNDNSSHKLRNRSCLSDISLCNSSSAKALSPHFDSGISSKIAVEEMDLNNYQTQLQNVFDVETTSPLPSSSNIALDNMELCKQQENCYLQGEGLRVSNSTAEHQQMSLQMDEILSKSVVINPANYSSTDSTNMFLSDGLDQHGKQVSAPIALVHGKLSYGSSIEVDRKFRSEDLTGVLLSDDMIPRQKDDESVDFNDTMPHFESFDFSVPFDSPTTEERTFEILHDSRQFATFGHDVSKKYQMNTLSGIRQLLGTMSGKAANCSFDYGEKQHSESIDGRITGIFGSSGLGRNGSFFTSDVVAPCSSNVSNKQESSENPLTPAVEKYSLGKLSGKNGFVSEYMGSIPELSCFRIDEDTDAEENEYQEIIPGSVGSPRQSGRRVLEDITGLCQRTRNSASCSIGFMDTSHTDLTTETWTSEANHHPGRRNDCDNKKPKQSCVSLVKKEGEVSHSLHNRLSKAEARHMSEANTGKRSKPSNIVANVASFIPLVKPKVQTGACVKKDVRVKALEAAEAAKRLEEKKQNEREMRKAAAKLEREKLKHEKELKRKHEEEQKKKRDVDVATRKRQRDDEERKEKERKRKCVEEARKQQRQPMERRHANSEKDARPKPSDKKELQKNLAEVVKGQVKHDEMKSLGDEATKSNSEKVVVADERPTVIGSQSQENIPTSLEESYMMTPYKDSDDEDEDFELKEESRRRRKLIPSWARGENLEKILLSNYVLDHREIFERKCSSNLSESNLPFINILVN</sequence>
<keyword evidence="10" id="KW-1185">Reference proteome</keyword>
<dbReference type="Proteomes" id="UP000636709">
    <property type="component" value="Unassembled WGS sequence"/>
</dbReference>
<feature type="region of interest" description="Disordered" evidence="7">
    <location>
        <begin position="688"/>
        <end position="782"/>
    </location>
</feature>
<feature type="region of interest" description="Disordered" evidence="7">
    <location>
        <begin position="516"/>
        <end position="539"/>
    </location>
</feature>
<evidence type="ECO:0000256" key="5">
    <source>
        <dbReference type="ARBA" id="ARBA00023212"/>
    </source>
</evidence>
<feature type="region of interest" description="Disordered" evidence="7">
    <location>
        <begin position="449"/>
        <end position="468"/>
    </location>
</feature>
<evidence type="ECO:0000256" key="2">
    <source>
        <dbReference type="ARBA" id="ARBA00004186"/>
    </source>
</evidence>
<dbReference type="GO" id="GO:0005819">
    <property type="term" value="C:spindle"/>
    <property type="evidence" value="ECO:0007669"/>
    <property type="project" value="UniProtKB-SubCell"/>
</dbReference>
<protein>
    <recommendedName>
        <fullName evidence="8">Inner centromere protein ARK-binding domain-containing protein</fullName>
    </recommendedName>
</protein>
<feature type="compositionally biased region" description="Polar residues" evidence="7">
    <location>
        <begin position="348"/>
        <end position="362"/>
    </location>
</feature>
<evidence type="ECO:0000256" key="4">
    <source>
        <dbReference type="ARBA" id="ARBA00022490"/>
    </source>
</evidence>
<comment type="similarity">
    <text evidence="3">Belongs to the INCENP family.</text>
</comment>
<feature type="compositionally biased region" description="Basic and acidic residues" evidence="7">
    <location>
        <begin position="1486"/>
        <end position="1504"/>
    </location>
</feature>
<dbReference type="Pfam" id="PF03941">
    <property type="entry name" value="INCENP_ARK-bind"/>
    <property type="match status" value="1"/>
</dbReference>
<feature type="region of interest" description="Disordered" evidence="7">
    <location>
        <begin position="56"/>
        <end position="78"/>
    </location>
</feature>
<feature type="compositionally biased region" description="Basic and acidic residues" evidence="7">
    <location>
        <begin position="706"/>
        <end position="715"/>
    </location>
</feature>
<evidence type="ECO:0000313" key="9">
    <source>
        <dbReference type="EMBL" id="KAF8694767.1"/>
    </source>
</evidence>
<gene>
    <name evidence="9" type="ORF">HU200_037858</name>
</gene>
<comment type="caution">
    <text evidence="9">The sequence shown here is derived from an EMBL/GenBank/DDBJ whole genome shotgun (WGS) entry which is preliminary data.</text>
</comment>
<dbReference type="PANTHER" id="PTHR13738:SF40">
    <property type="entry name" value="INNER CENTROMERE PROTEIN ARK-BINDING DOMAIN-CONTAINING PROTEIN"/>
    <property type="match status" value="1"/>
</dbReference>
<dbReference type="CDD" id="cd22249">
    <property type="entry name" value="UDM1_RNF168_RNF169-like"/>
    <property type="match status" value="1"/>
</dbReference>
<evidence type="ECO:0000256" key="7">
    <source>
        <dbReference type="SAM" id="MobiDB-lite"/>
    </source>
</evidence>
<proteinExistence type="inferred from homology"/>
<evidence type="ECO:0000256" key="6">
    <source>
        <dbReference type="ARBA" id="ARBA00023242"/>
    </source>
</evidence>
<feature type="region of interest" description="Disordered" evidence="7">
    <location>
        <begin position="347"/>
        <end position="367"/>
    </location>
</feature>
<feature type="region of interest" description="Disordered" evidence="7">
    <location>
        <begin position="160"/>
        <end position="214"/>
    </location>
</feature>
<organism evidence="9 10">
    <name type="scientific">Digitaria exilis</name>
    <dbReference type="NCBI Taxonomy" id="1010633"/>
    <lineage>
        <taxon>Eukaryota</taxon>
        <taxon>Viridiplantae</taxon>
        <taxon>Streptophyta</taxon>
        <taxon>Embryophyta</taxon>
        <taxon>Tracheophyta</taxon>
        <taxon>Spermatophyta</taxon>
        <taxon>Magnoliopsida</taxon>
        <taxon>Liliopsida</taxon>
        <taxon>Poales</taxon>
        <taxon>Poaceae</taxon>
        <taxon>PACMAD clade</taxon>
        <taxon>Panicoideae</taxon>
        <taxon>Panicodae</taxon>
        <taxon>Paniceae</taxon>
        <taxon>Anthephorinae</taxon>
        <taxon>Digitaria</taxon>
    </lineage>
</organism>
<dbReference type="OrthoDB" id="681218at2759"/>
<evidence type="ECO:0000313" key="10">
    <source>
        <dbReference type="Proteomes" id="UP000636709"/>
    </source>
</evidence>
<keyword evidence="4" id="KW-0963">Cytoplasm</keyword>
<dbReference type="EMBL" id="JACEFO010001901">
    <property type="protein sequence ID" value="KAF8694767.1"/>
    <property type="molecule type" value="Genomic_DNA"/>
</dbReference>
<feature type="compositionally biased region" description="Basic and acidic residues" evidence="7">
    <location>
        <begin position="1376"/>
        <end position="1434"/>
    </location>
</feature>
<dbReference type="InterPro" id="IPR050875">
    <property type="entry name" value="Troponin_I"/>
</dbReference>
<feature type="compositionally biased region" description="Basic and acidic residues" evidence="7">
    <location>
        <begin position="733"/>
        <end position="761"/>
    </location>
</feature>
<feature type="compositionally biased region" description="Basic and acidic residues" evidence="7">
    <location>
        <begin position="169"/>
        <end position="197"/>
    </location>
</feature>
<dbReference type="GO" id="GO:0005634">
    <property type="term" value="C:nucleus"/>
    <property type="evidence" value="ECO:0007669"/>
    <property type="project" value="UniProtKB-SubCell"/>
</dbReference>
<dbReference type="PANTHER" id="PTHR13738">
    <property type="entry name" value="TROPONIN I"/>
    <property type="match status" value="1"/>
</dbReference>
<feature type="region of interest" description="Disordered" evidence="7">
    <location>
        <begin position="1376"/>
        <end position="1504"/>
    </location>
</feature>
<evidence type="ECO:0000259" key="8">
    <source>
        <dbReference type="Pfam" id="PF03941"/>
    </source>
</evidence>
<evidence type="ECO:0000256" key="3">
    <source>
        <dbReference type="ARBA" id="ARBA00010042"/>
    </source>
</evidence>
<keyword evidence="5" id="KW-0206">Cytoskeleton</keyword>
<reference evidence="9" key="1">
    <citation type="submission" date="2020-07" db="EMBL/GenBank/DDBJ databases">
        <title>Genome sequence and genetic diversity analysis of an under-domesticated orphan crop, white fonio (Digitaria exilis).</title>
        <authorList>
            <person name="Bennetzen J.L."/>
            <person name="Chen S."/>
            <person name="Ma X."/>
            <person name="Wang X."/>
            <person name="Yssel A.E.J."/>
            <person name="Chaluvadi S.R."/>
            <person name="Johnson M."/>
            <person name="Gangashetty P."/>
            <person name="Hamidou F."/>
            <person name="Sanogo M.D."/>
            <person name="Zwaenepoel A."/>
            <person name="Wallace J."/>
            <person name="Van De Peer Y."/>
            <person name="Van Deynze A."/>
        </authorList>
    </citation>
    <scope>NUCLEOTIDE SEQUENCE</scope>
    <source>
        <tissue evidence="9">Leaves</tissue>
    </source>
</reference>
<feature type="domain" description="Inner centromere protein ARK-binding" evidence="8">
    <location>
        <begin position="1539"/>
        <end position="1588"/>
    </location>
</feature>
<name>A0A835BPK6_9POAL</name>
<feature type="compositionally biased region" description="Low complexity" evidence="7">
    <location>
        <begin position="56"/>
        <end position="75"/>
    </location>
</feature>
<comment type="subcellular location">
    <subcellularLocation>
        <location evidence="2">Cytoplasm</location>
        <location evidence="2">Cytoskeleton</location>
        <location evidence="2">Spindle</location>
    </subcellularLocation>
    <subcellularLocation>
        <location evidence="1">Nucleus</location>
    </subcellularLocation>
</comment>
<dbReference type="InterPro" id="IPR005635">
    <property type="entry name" value="Inner_centromere_prot_ARK-bd"/>
</dbReference>
<evidence type="ECO:0000256" key="1">
    <source>
        <dbReference type="ARBA" id="ARBA00004123"/>
    </source>
</evidence>
<feature type="compositionally biased region" description="Basic and acidic residues" evidence="7">
    <location>
        <begin position="1441"/>
        <end position="1475"/>
    </location>
</feature>